<dbReference type="AlphaFoldDB" id="A0AAV2QYP0"/>
<dbReference type="Gene3D" id="3.40.50.300">
    <property type="entry name" value="P-loop containing nucleotide triphosphate hydrolases"/>
    <property type="match status" value="1"/>
</dbReference>
<gene>
    <name evidence="1" type="ORF">MNOR_LOCUS17714</name>
</gene>
<keyword evidence="2" id="KW-1185">Reference proteome</keyword>
<organism evidence="1 2">
    <name type="scientific">Meganyctiphanes norvegica</name>
    <name type="common">Northern krill</name>
    <name type="synonym">Thysanopoda norvegica</name>
    <dbReference type="NCBI Taxonomy" id="48144"/>
    <lineage>
        <taxon>Eukaryota</taxon>
        <taxon>Metazoa</taxon>
        <taxon>Ecdysozoa</taxon>
        <taxon>Arthropoda</taxon>
        <taxon>Crustacea</taxon>
        <taxon>Multicrustacea</taxon>
        <taxon>Malacostraca</taxon>
        <taxon>Eumalacostraca</taxon>
        <taxon>Eucarida</taxon>
        <taxon>Euphausiacea</taxon>
        <taxon>Euphausiidae</taxon>
        <taxon>Meganyctiphanes</taxon>
    </lineage>
</organism>
<sequence length="277" mass="31179">MDNNMKYFGSCKLKENSSPEPKRLNICGIDRDIYGFEVGGGTKEYTVLLVGATKCGKSTIIDFLANFFMGVCEPKNGVINVTIHNPVKENFYIYSFCTADNTVFNFIDSPSINNDSGFIDKKRKQTYMKHIKEMKQNGIRINALGFVIQNHFVRLAPAEESMLKFVTGLLKEEDIGHIIPFITYSDANIPPVLDALRTFGIAADNCLLFNNVCLNSSIKKITDLSEMYWENGLEDIQKGLDIVMNLQPVELPDIPHEDVQATKYIEPILENTNENIG</sequence>
<reference evidence="1 2" key="1">
    <citation type="submission" date="2024-05" db="EMBL/GenBank/DDBJ databases">
        <authorList>
            <person name="Wallberg A."/>
        </authorList>
    </citation>
    <scope>NUCLEOTIDE SEQUENCE [LARGE SCALE GENOMIC DNA]</scope>
</reference>
<dbReference type="SUPFAM" id="SSF52540">
    <property type="entry name" value="P-loop containing nucleoside triphosphate hydrolases"/>
    <property type="match status" value="1"/>
</dbReference>
<proteinExistence type="predicted"/>
<evidence type="ECO:0000313" key="2">
    <source>
        <dbReference type="Proteomes" id="UP001497623"/>
    </source>
</evidence>
<evidence type="ECO:0000313" key="1">
    <source>
        <dbReference type="EMBL" id="CAL4104111.1"/>
    </source>
</evidence>
<dbReference type="EMBL" id="CAXKWB010012297">
    <property type="protein sequence ID" value="CAL4104111.1"/>
    <property type="molecule type" value="Genomic_DNA"/>
</dbReference>
<name>A0AAV2QYP0_MEGNR</name>
<protein>
    <recommendedName>
        <fullName evidence="3">G domain-containing protein</fullName>
    </recommendedName>
</protein>
<evidence type="ECO:0008006" key="3">
    <source>
        <dbReference type="Google" id="ProtNLM"/>
    </source>
</evidence>
<accession>A0AAV2QYP0</accession>
<feature type="non-terminal residue" evidence="1">
    <location>
        <position position="277"/>
    </location>
</feature>
<dbReference type="InterPro" id="IPR027417">
    <property type="entry name" value="P-loop_NTPase"/>
</dbReference>
<comment type="caution">
    <text evidence="1">The sequence shown here is derived from an EMBL/GenBank/DDBJ whole genome shotgun (WGS) entry which is preliminary data.</text>
</comment>
<dbReference type="Proteomes" id="UP001497623">
    <property type="component" value="Unassembled WGS sequence"/>
</dbReference>